<reference evidence="1" key="1">
    <citation type="submission" date="2019-08" db="EMBL/GenBank/DDBJ databases">
        <title>Genome sequence of Clostridiales bacterium MT110.</title>
        <authorList>
            <person name="Cao J."/>
        </authorList>
    </citation>
    <scope>NUCLEOTIDE SEQUENCE</scope>
    <source>
        <strain evidence="1">MT110</strain>
    </source>
</reference>
<gene>
    <name evidence="1" type="primary">cax</name>
    <name evidence="1" type="ORF">FRZ06_08640</name>
</gene>
<proteinExistence type="predicted"/>
<organism evidence="1 2">
    <name type="scientific">Anoxybacterium hadale</name>
    <dbReference type="NCBI Taxonomy" id="3408580"/>
    <lineage>
        <taxon>Bacteria</taxon>
        <taxon>Bacillati</taxon>
        <taxon>Bacillota</taxon>
        <taxon>Clostridia</taxon>
        <taxon>Peptostreptococcales</taxon>
        <taxon>Anaerovoracaceae</taxon>
        <taxon>Anoxybacterium</taxon>
    </lineage>
</organism>
<name>A0ACD1AHA7_9FIRM</name>
<sequence length="356" mass="38315">MKYMYWLLIFIPITLVARFGLQLNDGLVFLFCCFGIVPLAAVLGDSTEQISLYTGPKIGGFLNATMGNVPELLICGFAVQAGMYSLVLASLAGSILGNILLVMGMSIFIGGLKYKFLPFNKNITHNNFTLLGFAAFSIVVPFFFKYSGGGGITEHSLSNFSLALAVIMIVLYLLGLIFSLITHRDIFDDEDEDEDGEKEAPEWSFKKSLSVMIGATVCVAVMSEILVHTVEGAAEQFGLGEAFIGIILIPLLGNVAEHASAIMMAVKGKLNISIEIAVGSSMQIAMFVTPLMVILSALLGNTMEYVYTPMELLGIIISIVIAATVFMDHKVNWLEGAELIAAYIILGGAFLVFGIG</sequence>
<accession>A0ACD1AHA7</accession>
<keyword evidence="2" id="KW-1185">Reference proteome</keyword>
<dbReference type="EMBL" id="CP042469">
    <property type="protein sequence ID" value="QOX65882.1"/>
    <property type="molecule type" value="Genomic_DNA"/>
</dbReference>
<protein>
    <submittedName>
        <fullName evidence="1">Calcium/proton exchanger</fullName>
    </submittedName>
</protein>
<dbReference type="Proteomes" id="UP000594014">
    <property type="component" value="Chromosome"/>
</dbReference>
<evidence type="ECO:0000313" key="2">
    <source>
        <dbReference type="Proteomes" id="UP000594014"/>
    </source>
</evidence>
<evidence type="ECO:0000313" key="1">
    <source>
        <dbReference type="EMBL" id="QOX65882.1"/>
    </source>
</evidence>